<dbReference type="InterPro" id="IPR036707">
    <property type="entry name" value="MinE_sf"/>
</dbReference>
<evidence type="ECO:0000256" key="2">
    <source>
        <dbReference type="ARBA" id="ARBA00025265"/>
    </source>
</evidence>
<dbReference type="AlphaFoldDB" id="E3CUX1"/>
<dbReference type="eggNOG" id="COG0851">
    <property type="taxonomic scope" value="Bacteria"/>
</dbReference>
<accession>E3CUX1</accession>
<organism evidence="4 5">
    <name type="scientific">Aminomonas paucivorans DSM 12260</name>
    <dbReference type="NCBI Taxonomy" id="584708"/>
    <lineage>
        <taxon>Bacteria</taxon>
        <taxon>Thermotogati</taxon>
        <taxon>Synergistota</taxon>
        <taxon>Synergistia</taxon>
        <taxon>Synergistales</taxon>
        <taxon>Synergistaceae</taxon>
        <taxon>Aminomonas</taxon>
    </lineage>
</organism>
<dbReference type="InterPro" id="IPR005527">
    <property type="entry name" value="MinE"/>
</dbReference>
<dbReference type="GO" id="GO:0051301">
    <property type="term" value="P:cell division"/>
    <property type="evidence" value="ECO:0007669"/>
    <property type="project" value="UniProtKB-KW"/>
</dbReference>
<dbReference type="Pfam" id="PF03776">
    <property type="entry name" value="MinE"/>
    <property type="match status" value="1"/>
</dbReference>
<dbReference type="HAMAP" id="MF_00262">
    <property type="entry name" value="MinE"/>
    <property type="match status" value="1"/>
</dbReference>
<keyword evidence="3" id="KW-0131">Cell cycle</keyword>
<dbReference type="HOGENOM" id="CLU_137929_1_1_0"/>
<evidence type="ECO:0000256" key="3">
    <source>
        <dbReference type="HAMAP-Rule" id="MF_00262"/>
    </source>
</evidence>
<evidence type="ECO:0000313" key="5">
    <source>
        <dbReference type="Proteomes" id="UP000005096"/>
    </source>
</evidence>
<dbReference type="EMBL" id="CM001022">
    <property type="protein sequence ID" value="EFQ24097.1"/>
    <property type="molecule type" value="Genomic_DNA"/>
</dbReference>
<dbReference type="NCBIfam" id="TIGR01215">
    <property type="entry name" value="minE"/>
    <property type="match status" value="1"/>
</dbReference>
<comment type="function">
    <text evidence="2 3">Prevents the cell division inhibition by proteins MinC and MinD at internal division sites while permitting inhibition at polar sites. This ensures cell division at the proper site by restricting the formation of a division septum at the midpoint of the long axis of the cell.</text>
</comment>
<dbReference type="GO" id="GO:0032955">
    <property type="term" value="P:regulation of division septum assembly"/>
    <property type="evidence" value="ECO:0007669"/>
    <property type="project" value="InterPro"/>
</dbReference>
<dbReference type="PaxDb" id="584708-Apau_1679"/>
<name>E3CUX1_9BACT</name>
<keyword evidence="3 4" id="KW-0132">Cell division</keyword>
<gene>
    <name evidence="3" type="primary">minE</name>
    <name evidence="4" type="ORF">Apau_1679</name>
</gene>
<dbReference type="SUPFAM" id="SSF55229">
    <property type="entry name" value="Cell division protein MinE topological specificity domain"/>
    <property type="match status" value="1"/>
</dbReference>
<dbReference type="RefSeq" id="WP_006301317.1">
    <property type="nucleotide sequence ID" value="NZ_CM001022.1"/>
</dbReference>
<sequence>MGFLSRLLGKEPSGNTAKERLQLVLIHDRSDISRETMENLRQDIIAVIRNYMEIDESRIELDLEREDRSVALVANIPVKNVRRRGAAGTPKGTKDPKHG</sequence>
<dbReference type="Gene3D" id="3.30.1070.10">
    <property type="entry name" value="Cell division topological specificity factor MinE"/>
    <property type="match status" value="1"/>
</dbReference>
<protein>
    <recommendedName>
        <fullName evidence="3">Cell division topological specificity factor</fullName>
    </recommendedName>
</protein>
<dbReference type="OrthoDB" id="9796578at2"/>
<proteinExistence type="inferred from homology"/>
<keyword evidence="5" id="KW-1185">Reference proteome</keyword>
<dbReference type="Proteomes" id="UP000005096">
    <property type="component" value="Chromosome"/>
</dbReference>
<reference evidence="4 5" key="1">
    <citation type="journal article" date="2010" name="Stand. Genomic Sci.">
        <title>Non-contiguous finished genome sequence of Aminomonas paucivorans type strain (GLU-3).</title>
        <authorList>
            <person name="Pitluck S."/>
            <person name="Yasawong M."/>
            <person name="Held B."/>
            <person name="Lapidus A."/>
            <person name="Nolan M."/>
            <person name="Copeland A."/>
            <person name="Lucas S."/>
            <person name="Del Rio T.G."/>
            <person name="Tice H."/>
            <person name="Cheng J.F."/>
            <person name="Chertkov O."/>
            <person name="Goodwin L."/>
            <person name="Tapia R."/>
            <person name="Han C."/>
            <person name="Liolios K."/>
            <person name="Ivanova N."/>
            <person name="Mavromatis K."/>
            <person name="Ovchinnikova G."/>
            <person name="Pati A."/>
            <person name="Chen A."/>
            <person name="Palaniappan K."/>
            <person name="Land M."/>
            <person name="Hauser L."/>
            <person name="Chang Y.J."/>
            <person name="Jeffries C.D."/>
            <person name="Pukall R."/>
            <person name="Spring S."/>
            <person name="Rohde M."/>
            <person name="Sikorski J."/>
            <person name="Goker M."/>
            <person name="Woyke T."/>
            <person name="Bristow J."/>
            <person name="Eisen J.A."/>
            <person name="Markowitz V."/>
            <person name="Hugenholtz P."/>
            <person name="Kyrpides N.C."/>
            <person name="Klenk H.P."/>
        </authorList>
    </citation>
    <scope>NUCLEOTIDE SEQUENCE [LARGE SCALE GENOMIC DNA]</scope>
    <source>
        <strain evidence="4 5">DSM 12260</strain>
    </source>
</reference>
<evidence type="ECO:0000313" key="4">
    <source>
        <dbReference type="EMBL" id="EFQ24097.1"/>
    </source>
</evidence>
<evidence type="ECO:0000256" key="1">
    <source>
        <dbReference type="ARBA" id="ARBA00008168"/>
    </source>
</evidence>
<comment type="similarity">
    <text evidence="1 3">Belongs to the MinE family.</text>
</comment>
<dbReference type="STRING" id="584708.Apau_1679"/>